<feature type="non-terminal residue" evidence="2">
    <location>
        <position position="1"/>
    </location>
</feature>
<organism evidence="2">
    <name type="scientific">uncultured Nocardioidaceae bacterium</name>
    <dbReference type="NCBI Taxonomy" id="253824"/>
    <lineage>
        <taxon>Bacteria</taxon>
        <taxon>Bacillati</taxon>
        <taxon>Actinomycetota</taxon>
        <taxon>Actinomycetes</taxon>
        <taxon>Propionibacteriales</taxon>
        <taxon>Nocardioidaceae</taxon>
        <taxon>environmental samples</taxon>
    </lineage>
</organism>
<name>A0A6J4KZZ4_9ACTN</name>
<feature type="region of interest" description="Disordered" evidence="1">
    <location>
        <begin position="1"/>
        <end position="33"/>
    </location>
</feature>
<reference evidence="2" key="1">
    <citation type="submission" date="2020-02" db="EMBL/GenBank/DDBJ databases">
        <authorList>
            <person name="Meier V. D."/>
        </authorList>
    </citation>
    <scope>NUCLEOTIDE SEQUENCE</scope>
    <source>
        <strain evidence="2">AVDCRST_MAG29</strain>
    </source>
</reference>
<dbReference type="AlphaFoldDB" id="A0A6J4KZZ4"/>
<gene>
    <name evidence="2" type="ORF">AVDCRST_MAG29-477</name>
</gene>
<accession>A0A6J4KZZ4</accession>
<protein>
    <submittedName>
        <fullName evidence="2">Uncharacterized protein</fullName>
    </submittedName>
</protein>
<proteinExistence type="predicted"/>
<sequence length="239" mass="27027">CRRRQPCGPMGAAGSARTVRCRPSGSARRGGDSRGWWSGYCWSRWPRSSAPGWWPHWTTASWYGASSQRHGRAARLTSWRCGRWACASTVRRPRRPTCRPTRHSRRQECLRVTSPPASCCWSPTCCPPMTAAPVSCRSTCRPARCRSTLPSVTGSTSGWFRPPAAQPKARCHPTLLYQLMPIVCSRVCGSPRSPHPVRRWGTPDSSLSTSRTRTRGGWMPSWGYWRPGLPWLYAYQRRH</sequence>
<feature type="non-terminal residue" evidence="2">
    <location>
        <position position="239"/>
    </location>
</feature>
<dbReference type="EMBL" id="CADCUG010000028">
    <property type="protein sequence ID" value="CAA9320274.1"/>
    <property type="molecule type" value="Genomic_DNA"/>
</dbReference>
<evidence type="ECO:0000313" key="2">
    <source>
        <dbReference type="EMBL" id="CAA9320274.1"/>
    </source>
</evidence>
<feature type="region of interest" description="Disordered" evidence="1">
    <location>
        <begin position="191"/>
        <end position="212"/>
    </location>
</feature>
<evidence type="ECO:0000256" key="1">
    <source>
        <dbReference type="SAM" id="MobiDB-lite"/>
    </source>
</evidence>